<keyword evidence="5" id="KW-1185">Reference proteome</keyword>
<dbReference type="InterPro" id="IPR008040">
    <property type="entry name" value="Hydant_A_N"/>
</dbReference>
<dbReference type="InterPro" id="IPR049517">
    <property type="entry name" value="ACX-like_C"/>
</dbReference>
<dbReference type="PANTHER" id="PTHR11365">
    <property type="entry name" value="5-OXOPROLINASE RELATED"/>
    <property type="match status" value="1"/>
</dbReference>
<reference evidence="4 5" key="1">
    <citation type="submission" date="2016-10" db="EMBL/GenBank/DDBJ databases">
        <authorList>
            <person name="de Groot N.N."/>
        </authorList>
    </citation>
    <scope>NUCLEOTIDE SEQUENCE [LARGE SCALE GENOMIC DNA]</scope>
    <source>
        <strain evidence="4 5">A52C2</strain>
    </source>
</reference>
<dbReference type="Pfam" id="PF01968">
    <property type="entry name" value="Hydantoinase_A"/>
    <property type="match status" value="1"/>
</dbReference>
<dbReference type="AlphaFoldDB" id="A0A1H9B6V7"/>
<protein>
    <submittedName>
        <fullName evidence="4">N-methylhydantoinase A</fullName>
    </submittedName>
</protein>
<feature type="domain" description="Hydantoinase/oxoprolinase N-terminal" evidence="2">
    <location>
        <begin position="3"/>
        <end position="182"/>
    </location>
</feature>
<dbReference type="RefSeq" id="WP_092495080.1">
    <property type="nucleotide sequence ID" value="NZ_FOFG01000001.1"/>
</dbReference>
<feature type="domain" description="Hydantoinase A/oxoprolinase" evidence="1">
    <location>
        <begin position="204"/>
        <end position="491"/>
    </location>
</feature>
<dbReference type="GO" id="GO:0005829">
    <property type="term" value="C:cytosol"/>
    <property type="evidence" value="ECO:0007669"/>
    <property type="project" value="TreeGrafter"/>
</dbReference>
<organism evidence="4 5">
    <name type="scientific">Faunimonas pinastri</name>
    <dbReference type="NCBI Taxonomy" id="1855383"/>
    <lineage>
        <taxon>Bacteria</taxon>
        <taxon>Pseudomonadati</taxon>
        <taxon>Pseudomonadota</taxon>
        <taxon>Alphaproteobacteria</taxon>
        <taxon>Hyphomicrobiales</taxon>
        <taxon>Afifellaceae</taxon>
        <taxon>Faunimonas</taxon>
    </lineage>
</organism>
<evidence type="ECO:0000313" key="4">
    <source>
        <dbReference type="EMBL" id="SEP84413.1"/>
    </source>
</evidence>
<sequence>MMVGIDVGGTFTDLVVAHPELGLRFVKSPSTPDDPSRGVLDALELLAADLGRPLGEVLADIELFIHGTTVATNILVQRRGAKLGLITTAGFRDLLELREGSRDNRYALRVAAPEPIIARPLRREIGERTGFDGAALLPLDRDDTRRAIEDLRAAGVNGVVVCLLHAHRNPEHERAVRELIEAAGWSPFVSLSHEILNREGEYDRLSTASVNAYVGPGLQTYLNRLFGRLTEQGIRVPVLVMQSHGGVLPVEDAGRLAVGAVTSGPAGGAKAGAMFARALGLPRLVTYDTGGTTTDVCIVNDGVPAERDRTDLADMRITAPAIEVNPLGIGGGSIAWIDPAGILEIGPQSAGAVPGPACFGKGGTRATLTDANLVLGLLPETGFLGGRFQLDLEQARAAVNRDVAEPLGLSIEEAAWAIHVLASSRITEGIRLATVRRGLDPREFAMMSFGGAGGLHANEVARDLQIPSVIIPRFASVLSALGFLAADVRRDRQRTVNAPINSLSAHDLETIFKDLANEAHAAMSSSVAGQGDGETWTDRVAECRYERQIHTLPIPTKAGDTPFDLERRFTETYGELYQHSHPGEPAIVETCRVSVYSPLPKLDLPRYPVEPGADAARALCGKRRIHIGREVQAPVYRFEYLVAGMTIAGPALIDAASTSVLVLEGSLASIDETGSLRISDQPA</sequence>
<gene>
    <name evidence="4" type="ORF">SAMN05216548_101622</name>
</gene>
<dbReference type="GO" id="GO:0006749">
    <property type="term" value="P:glutathione metabolic process"/>
    <property type="evidence" value="ECO:0007669"/>
    <property type="project" value="TreeGrafter"/>
</dbReference>
<evidence type="ECO:0000259" key="2">
    <source>
        <dbReference type="Pfam" id="PF05378"/>
    </source>
</evidence>
<evidence type="ECO:0000259" key="3">
    <source>
        <dbReference type="Pfam" id="PF19278"/>
    </source>
</evidence>
<evidence type="ECO:0000313" key="5">
    <source>
        <dbReference type="Proteomes" id="UP000199647"/>
    </source>
</evidence>
<accession>A0A1H9B6V7</accession>
<name>A0A1H9B6V7_9HYPH</name>
<dbReference type="Pfam" id="PF05378">
    <property type="entry name" value="Hydant_A_N"/>
    <property type="match status" value="1"/>
</dbReference>
<dbReference type="InterPro" id="IPR045079">
    <property type="entry name" value="Oxoprolinase-like"/>
</dbReference>
<dbReference type="OrthoDB" id="9759608at2"/>
<dbReference type="STRING" id="1855383.SAMN05216548_101622"/>
<evidence type="ECO:0000259" key="1">
    <source>
        <dbReference type="Pfam" id="PF01968"/>
    </source>
</evidence>
<dbReference type="Pfam" id="PF19278">
    <property type="entry name" value="Hydant_A_C"/>
    <property type="match status" value="1"/>
</dbReference>
<dbReference type="InterPro" id="IPR002821">
    <property type="entry name" value="Hydantoinase_A"/>
</dbReference>
<dbReference type="PANTHER" id="PTHR11365:SF23">
    <property type="entry name" value="HYPOTHETICAL 5-OXOPROLINASE (EUROFUNG)-RELATED"/>
    <property type="match status" value="1"/>
</dbReference>
<dbReference type="EMBL" id="FOFG01000001">
    <property type="protein sequence ID" value="SEP84413.1"/>
    <property type="molecule type" value="Genomic_DNA"/>
</dbReference>
<dbReference type="GO" id="GO:0017168">
    <property type="term" value="F:5-oxoprolinase (ATP-hydrolyzing) activity"/>
    <property type="evidence" value="ECO:0007669"/>
    <property type="project" value="TreeGrafter"/>
</dbReference>
<proteinExistence type="predicted"/>
<feature type="domain" description="Acetophenone carboxylase-like C-terminal" evidence="3">
    <location>
        <begin position="505"/>
        <end position="673"/>
    </location>
</feature>
<dbReference type="Proteomes" id="UP000199647">
    <property type="component" value="Unassembled WGS sequence"/>
</dbReference>